<dbReference type="AlphaFoldDB" id="A0A6I5A5G0"/>
<evidence type="ECO:0000256" key="1">
    <source>
        <dbReference type="SAM" id="Phobius"/>
    </source>
</evidence>
<accession>A0A6I5A5G0</accession>
<evidence type="ECO:0008006" key="5">
    <source>
        <dbReference type="Google" id="ProtNLM"/>
    </source>
</evidence>
<name>A0A6I5A5G0_9BACI</name>
<feature type="transmembrane region" description="Helical" evidence="1">
    <location>
        <begin position="94"/>
        <end position="111"/>
    </location>
</feature>
<proteinExistence type="predicted"/>
<keyword evidence="2" id="KW-0732">Signal</keyword>
<dbReference type="EMBL" id="WMEQ01000017">
    <property type="protein sequence ID" value="MYL35498.1"/>
    <property type="molecule type" value="Genomic_DNA"/>
</dbReference>
<keyword evidence="1" id="KW-0472">Membrane</keyword>
<organism evidence="3 4">
    <name type="scientific">Pontibacillus yanchengensis</name>
    <dbReference type="NCBI Taxonomy" id="462910"/>
    <lineage>
        <taxon>Bacteria</taxon>
        <taxon>Bacillati</taxon>
        <taxon>Bacillota</taxon>
        <taxon>Bacilli</taxon>
        <taxon>Bacillales</taxon>
        <taxon>Bacillaceae</taxon>
        <taxon>Pontibacillus</taxon>
    </lineage>
</organism>
<feature type="chain" id="PRO_5038468486" description="Conjugal transfer protein TrbC" evidence="2">
    <location>
        <begin position="31"/>
        <end position="140"/>
    </location>
</feature>
<protein>
    <recommendedName>
        <fullName evidence="5">Conjugal transfer protein TrbC</fullName>
    </recommendedName>
</protein>
<dbReference type="Pfam" id="PF18895">
    <property type="entry name" value="T4SS_pilin"/>
    <property type="match status" value="1"/>
</dbReference>
<reference evidence="3 4" key="1">
    <citation type="submission" date="2019-11" db="EMBL/GenBank/DDBJ databases">
        <title>Genome sequences of 17 halophilic strains isolated from different environments.</title>
        <authorList>
            <person name="Furrow R.E."/>
        </authorList>
    </citation>
    <scope>NUCLEOTIDE SEQUENCE [LARGE SCALE GENOMIC DNA]</scope>
    <source>
        <strain evidence="3 4">22514_16_FS</strain>
    </source>
</reference>
<evidence type="ECO:0000313" key="3">
    <source>
        <dbReference type="EMBL" id="MYL35498.1"/>
    </source>
</evidence>
<dbReference type="RefSeq" id="WP_160850454.1">
    <property type="nucleotide sequence ID" value="NZ_WMEQ01000017.1"/>
</dbReference>
<comment type="caution">
    <text evidence="3">The sequence shown here is derived from an EMBL/GenBank/DDBJ whole genome shotgun (WGS) entry which is preliminary data.</text>
</comment>
<dbReference type="Proteomes" id="UP000468638">
    <property type="component" value="Unassembled WGS sequence"/>
</dbReference>
<evidence type="ECO:0000313" key="4">
    <source>
        <dbReference type="Proteomes" id="UP000468638"/>
    </source>
</evidence>
<keyword evidence="1" id="KW-0812">Transmembrane</keyword>
<dbReference type="InterPro" id="IPR043993">
    <property type="entry name" value="T4SS_pilin"/>
</dbReference>
<gene>
    <name evidence="3" type="ORF">GLW05_18110</name>
</gene>
<keyword evidence="1" id="KW-1133">Transmembrane helix</keyword>
<evidence type="ECO:0000256" key="2">
    <source>
        <dbReference type="SAM" id="SignalP"/>
    </source>
</evidence>
<sequence length="140" mass="14792">MKKGIMMMKKTFTYGSAVLLMALLNFVSNVERVSADTDITIPGGSGGDSVENVQQILYDWIDNIRMIGAILVVISIVVAFIIIGMSLGNAQKRALGVGAAISGVIGIIGVMKAPDIANYIIDQSQSAGFIAPLLLNSPFM</sequence>
<feature type="signal peptide" evidence="2">
    <location>
        <begin position="1"/>
        <end position="30"/>
    </location>
</feature>
<feature type="transmembrane region" description="Helical" evidence="1">
    <location>
        <begin position="66"/>
        <end position="87"/>
    </location>
</feature>